<dbReference type="InterPro" id="IPR016197">
    <property type="entry name" value="Chromo-like_dom_sf"/>
</dbReference>
<dbReference type="Gramene" id="OE9A018856T1">
    <property type="protein sequence ID" value="OE9A018856C1"/>
    <property type="gene ID" value="OE9A018856"/>
</dbReference>
<dbReference type="Gene3D" id="2.40.50.40">
    <property type="match status" value="1"/>
</dbReference>
<protein>
    <recommendedName>
        <fullName evidence="1">Chromo domain-containing protein</fullName>
    </recommendedName>
</protein>
<evidence type="ECO:0000259" key="1">
    <source>
        <dbReference type="Pfam" id="PF00385"/>
    </source>
</evidence>
<keyword evidence="3" id="KW-1185">Reference proteome</keyword>
<evidence type="ECO:0000313" key="3">
    <source>
        <dbReference type="Proteomes" id="UP000594638"/>
    </source>
</evidence>
<evidence type="ECO:0000313" key="2">
    <source>
        <dbReference type="EMBL" id="CAA2972286.1"/>
    </source>
</evidence>
<sequence>MLSKKKSNKSQNYRLWYKKLQQEKQSDPGNLKKVTENGPQPQAILNTRFIRKKKEVLVMWKDKDIADATWEDSEEIAARFPEIPLEDKGHFNRGGS</sequence>
<reference evidence="2 3" key="1">
    <citation type="submission" date="2019-12" db="EMBL/GenBank/DDBJ databases">
        <authorList>
            <person name="Alioto T."/>
            <person name="Alioto T."/>
            <person name="Gomez Garrido J."/>
        </authorList>
    </citation>
    <scope>NUCLEOTIDE SEQUENCE [LARGE SCALE GENOMIC DNA]</scope>
</reference>
<gene>
    <name evidence="2" type="ORF">OLEA9_A018856</name>
</gene>
<accession>A0A8S0R166</accession>
<dbReference type="SUPFAM" id="SSF54160">
    <property type="entry name" value="Chromo domain-like"/>
    <property type="match status" value="1"/>
</dbReference>
<dbReference type="Pfam" id="PF00385">
    <property type="entry name" value="Chromo"/>
    <property type="match status" value="1"/>
</dbReference>
<name>A0A8S0R166_OLEEU</name>
<dbReference type="Proteomes" id="UP000594638">
    <property type="component" value="Unassembled WGS sequence"/>
</dbReference>
<organism evidence="2 3">
    <name type="scientific">Olea europaea subsp. europaea</name>
    <dbReference type="NCBI Taxonomy" id="158383"/>
    <lineage>
        <taxon>Eukaryota</taxon>
        <taxon>Viridiplantae</taxon>
        <taxon>Streptophyta</taxon>
        <taxon>Embryophyta</taxon>
        <taxon>Tracheophyta</taxon>
        <taxon>Spermatophyta</taxon>
        <taxon>Magnoliopsida</taxon>
        <taxon>eudicotyledons</taxon>
        <taxon>Gunneridae</taxon>
        <taxon>Pentapetalae</taxon>
        <taxon>asterids</taxon>
        <taxon>lamiids</taxon>
        <taxon>Lamiales</taxon>
        <taxon>Oleaceae</taxon>
        <taxon>Oleeae</taxon>
        <taxon>Olea</taxon>
    </lineage>
</organism>
<dbReference type="AlphaFoldDB" id="A0A8S0R166"/>
<comment type="caution">
    <text evidence="2">The sequence shown here is derived from an EMBL/GenBank/DDBJ whole genome shotgun (WGS) entry which is preliminary data.</text>
</comment>
<dbReference type="InterPro" id="IPR023780">
    <property type="entry name" value="Chromo_domain"/>
</dbReference>
<dbReference type="OrthoDB" id="1836102at2759"/>
<dbReference type="EMBL" id="CACTIH010002046">
    <property type="protein sequence ID" value="CAA2972286.1"/>
    <property type="molecule type" value="Genomic_DNA"/>
</dbReference>
<feature type="domain" description="Chromo" evidence="1">
    <location>
        <begin position="40"/>
        <end position="82"/>
    </location>
</feature>
<proteinExistence type="predicted"/>